<proteinExistence type="predicted"/>
<organism evidence="1">
    <name type="scientific">viral metagenome</name>
    <dbReference type="NCBI Taxonomy" id="1070528"/>
    <lineage>
        <taxon>unclassified sequences</taxon>
        <taxon>metagenomes</taxon>
        <taxon>organismal metagenomes</taxon>
    </lineage>
</organism>
<gene>
    <name evidence="1" type="ORF">MM171B00786_0011</name>
</gene>
<reference evidence="1" key="1">
    <citation type="submission" date="2020-03" db="EMBL/GenBank/DDBJ databases">
        <title>The deep terrestrial virosphere.</title>
        <authorList>
            <person name="Holmfeldt K."/>
            <person name="Nilsson E."/>
            <person name="Simone D."/>
            <person name="Lopez-Fernandez M."/>
            <person name="Wu X."/>
            <person name="de Brujin I."/>
            <person name="Lundin D."/>
            <person name="Andersson A."/>
            <person name="Bertilsson S."/>
            <person name="Dopson M."/>
        </authorList>
    </citation>
    <scope>NUCLEOTIDE SEQUENCE</scope>
    <source>
        <strain evidence="1">MM171B00786</strain>
    </source>
</reference>
<dbReference type="EMBL" id="MT143839">
    <property type="protein sequence ID" value="QJB03326.1"/>
    <property type="molecule type" value="Genomic_DNA"/>
</dbReference>
<accession>A0A6M3MDF2</accession>
<sequence>MTTEDREIQNLLPEAKEFVHEVKDGVHKYANREYGHAAKNLALILDGCAEEGVSRETQRILMKEFIERQIEEFGPNIIDFLRDELKLVIENED</sequence>
<protein>
    <submittedName>
        <fullName evidence="1">Uncharacterized protein</fullName>
    </submittedName>
</protein>
<evidence type="ECO:0000313" key="1">
    <source>
        <dbReference type="EMBL" id="QJB03326.1"/>
    </source>
</evidence>
<name>A0A6M3MDF2_9ZZZZ</name>
<dbReference type="AlphaFoldDB" id="A0A6M3MDF2"/>